<dbReference type="RefSeq" id="WP_191207713.1">
    <property type="nucleotide sequence ID" value="NZ_JACXYU010000001.1"/>
</dbReference>
<accession>A0A927IBP6</accession>
<proteinExistence type="predicted"/>
<comment type="caution">
    <text evidence="3">The sequence shown here is derived from an EMBL/GenBank/DDBJ whole genome shotgun (WGS) entry which is preliminary data.</text>
</comment>
<evidence type="ECO:0000313" key="3">
    <source>
        <dbReference type="EMBL" id="MBD3930436.1"/>
    </source>
</evidence>
<dbReference type="Pfam" id="PF13340">
    <property type="entry name" value="DUF4096"/>
    <property type="match status" value="1"/>
</dbReference>
<sequence length="122" mass="12925">MGSDRAVAAAQARAVVGPRPVPDRLCLQGVLYMLNNDIAWQLLPLRIGFGSGQTRWGRLDRWQKAGVFDPPTASAAGQPRSPTNVALRPRESWPGTSSAAAWPQACPPTSSSAPIRPPITAG</sequence>
<feature type="domain" description="Insertion element IS402-like" evidence="2">
    <location>
        <begin position="14"/>
        <end position="69"/>
    </location>
</feature>
<organism evidence="3 4">
    <name type="scientific">Streptomyces chumphonensis</name>
    <dbReference type="NCBI Taxonomy" id="1214925"/>
    <lineage>
        <taxon>Bacteria</taxon>
        <taxon>Bacillati</taxon>
        <taxon>Actinomycetota</taxon>
        <taxon>Actinomycetes</taxon>
        <taxon>Kitasatosporales</taxon>
        <taxon>Streptomycetaceae</taxon>
        <taxon>Streptomyces</taxon>
    </lineage>
</organism>
<evidence type="ECO:0000313" key="4">
    <source>
        <dbReference type="Proteomes" id="UP000632289"/>
    </source>
</evidence>
<dbReference type="InterPro" id="IPR025161">
    <property type="entry name" value="IS402-like_dom"/>
</dbReference>
<gene>
    <name evidence="3" type="ORF">IF129_02445</name>
</gene>
<feature type="region of interest" description="Disordered" evidence="1">
    <location>
        <begin position="67"/>
        <end position="122"/>
    </location>
</feature>
<reference evidence="3" key="1">
    <citation type="submission" date="2020-09" db="EMBL/GenBank/DDBJ databases">
        <title>Secondary metabolite and genome analysis of marine Streptomyces chumphonensis KK1-2T.</title>
        <authorList>
            <person name="Phongsopitanun W."/>
            <person name="Kanchanasin P."/>
            <person name="Pittayakhajonwut P."/>
            <person name="Suwanborirux K."/>
            <person name="Tanasupawat S."/>
        </authorList>
    </citation>
    <scope>NUCLEOTIDE SEQUENCE</scope>
    <source>
        <strain evidence="3">KK1-2</strain>
    </source>
</reference>
<dbReference type="Proteomes" id="UP000632289">
    <property type="component" value="Unassembled WGS sequence"/>
</dbReference>
<dbReference type="EMBL" id="JACXYU010000001">
    <property type="protein sequence ID" value="MBD3930436.1"/>
    <property type="molecule type" value="Genomic_DNA"/>
</dbReference>
<name>A0A927IBP6_9ACTN</name>
<evidence type="ECO:0000259" key="2">
    <source>
        <dbReference type="Pfam" id="PF13340"/>
    </source>
</evidence>
<evidence type="ECO:0000256" key="1">
    <source>
        <dbReference type="SAM" id="MobiDB-lite"/>
    </source>
</evidence>
<protein>
    <submittedName>
        <fullName evidence="3">Transposase</fullName>
    </submittedName>
</protein>
<dbReference type="AlphaFoldDB" id="A0A927IBP6"/>
<keyword evidence="4" id="KW-1185">Reference proteome</keyword>